<comment type="caution">
    <text evidence="3">The sequence shown here is derived from an EMBL/GenBank/DDBJ whole genome shotgun (WGS) entry which is preliminary data.</text>
</comment>
<evidence type="ECO:0000313" key="3">
    <source>
        <dbReference type="EMBL" id="KKS97911.1"/>
    </source>
</evidence>
<proteinExistence type="predicted"/>
<reference evidence="3 4" key="1">
    <citation type="journal article" date="2015" name="Nature">
        <title>rRNA introns, odd ribosomes, and small enigmatic genomes across a large radiation of phyla.</title>
        <authorList>
            <person name="Brown C.T."/>
            <person name="Hug L.A."/>
            <person name="Thomas B.C."/>
            <person name="Sharon I."/>
            <person name="Castelle C.J."/>
            <person name="Singh A."/>
            <person name="Wilkins M.J."/>
            <person name="Williams K.H."/>
            <person name="Banfield J.F."/>
        </authorList>
    </citation>
    <scope>NUCLEOTIDE SEQUENCE [LARGE SCALE GENOMIC DNA]</scope>
</reference>
<evidence type="ECO:0000313" key="4">
    <source>
        <dbReference type="Proteomes" id="UP000034894"/>
    </source>
</evidence>
<evidence type="ECO:0000256" key="1">
    <source>
        <dbReference type="SAM" id="Coils"/>
    </source>
</evidence>
<keyword evidence="2" id="KW-0472">Membrane</keyword>
<accession>A0A0G1FSA8</accession>
<dbReference type="STRING" id="1618443.UV73_C0004G0053"/>
<keyword evidence="2" id="KW-1133">Transmembrane helix</keyword>
<feature type="transmembrane region" description="Helical" evidence="2">
    <location>
        <begin position="380"/>
        <end position="401"/>
    </location>
</feature>
<organism evidence="3 4">
    <name type="scientific">Candidatus Gottesmanbacteria bacterium GW2011_GWA2_43_14</name>
    <dbReference type="NCBI Taxonomy" id="1618443"/>
    <lineage>
        <taxon>Bacteria</taxon>
        <taxon>Candidatus Gottesmaniibacteriota</taxon>
    </lineage>
</organism>
<name>A0A0G1FSA8_9BACT</name>
<dbReference type="Proteomes" id="UP000034894">
    <property type="component" value="Unassembled WGS sequence"/>
</dbReference>
<keyword evidence="1" id="KW-0175">Coiled coil</keyword>
<evidence type="ECO:0000256" key="2">
    <source>
        <dbReference type="SAM" id="Phobius"/>
    </source>
</evidence>
<feature type="coiled-coil region" evidence="1">
    <location>
        <begin position="147"/>
        <end position="174"/>
    </location>
</feature>
<dbReference type="AlphaFoldDB" id="A0A0G1FSA8"/>
<dbReference type="EMBL" id="LCFP01000004">
    <property type="protein sequence ID" value="KKS97911.1"/>
    <property type="molecule type" value="Genomic_DNA"/>
</dbReference>
<protein>
    <submittedName>
        <fullName evidence="3">Uncharacterized protein</fullName>
    </submittedName>
</protein>
<sequence length="477" mass="53467">MSQKPAPSREIEAEGEQQGFDLDQQDTATWASLVQLTGAIGAGGFQYVDETRKAFNTVNDENIHNKLLNLENPQKLQKVIYDYQLIGRRLKTPEKESTKFAFYNFKGEVTRDRFDRVGQAIIVARQIHQYTNKVETSIRFDKTIKAYGFSEETVQQLRKNLTEWQEKNPGAEIDNILSNQSKKLYGEQCAKDGKKADKNIETALKKDLTTARKEALIKVDELGVRDRAESVIKNDFLNNQNAPLKEEQIKTRLEYVFEGKIPEEKLAGVVEKTVESARTFQEPASKPLPQVGKSPLPRSFSFPQIRLSTIKISIRLPNLVGLGNLGGSLLRQGATKLAGKLAGKAVAQTALGAATGGVYNAISLLASFFGINLDDIAIKVALWAGILAVGVPAAIVVFFIFSSSNSSRLFDPQAVTQEEVFYQNSRHFAWKRFEEKNLKILDTSASWIAFEKERLDLDNRLVERLSLDPDRHNDVEK</sequence>
<keyword evidence="2" id="KW-0812">Transmembrane</keyword>
<gene>
    <name evidence="3" type="ORF">UV73_C0004G0053</name>
</gene>